<evidence type="ECO:0000313" key="2">
    <source>
        <dbReference type="Proteomes" id="UP001515780"/>
    </source>
</evidence>
<gene>
    <name evidence="1" type="ORF">F3J37_01925</name>
</gene>
<dbReference type="Proteomes" id="UP001515780">
    <property type="component" value="Unassembled WGS sequence"/>
</dbReference>
<comment type="caution">
    <text evidence="1">The sequence shown here is derived from an EMBL/GenBank/DDBJ whole genome shotgun (WGS) entry which is preliminary data.</text>
</comment>
<reference evidence="1 2" key="1">
    <citation type="journal article" date="2019" name="bioRxiv">
        <title>Bacteria contribute to plant secondary compound degradation in a generalist herbivore system.</title>
        <authorList>
            <person name="Francoeur C.B."/>
            <person name="Khadempour L."/>
            <person name="Moreira-Soto R.D."/>
            <person name="Gotting K."/>
            <person name="Book A.J."/>
            <person name="Pinto-Tomas A.A."/>
            <person name="Keefover-Ring K."/>
            <person name="Currie C.R."/>
        </authorList>
    </citation>
    <scope>NUCLEOTIDE SEQUENCE [LARGE SCALE GENOMIC DNA]</scope>
    <source>
        <strain evidence="1">Al-1710</strain>
    </source>
</reference>
<dbReference type="EMBL" id="VWXC01000001">
    <property type="protein sequence ID" value="NIG17437.1"/>
    <property type="molecule type" value="Genomic_DNA"/>
</dbReference>
<name>A0ABX0RIG0_9GAMM</name>
<keyword evidence="2" id="KW-1185">Reference proteome</keyword>
<accession>A0ABX0RIG0</accession>
<evidence type="ECO:0000313" key="1">
    <source>
        <dbReference type="EMBL" id="NIG17437.1"/>
    </source>
</evidence>
<sequence>MADSSDVSNTIAGMIASTVYPNGTSSPSISGSVVKIYPGWPVPNVLQEDINASGAHISIWALPSERKIGSELGRPYRVIEKGDPPMIATVDGLNITLSGAVSVPTNVYFLIDGTGYHYPVQSGDTLATVATAMANQIPGATSSGAVITLASGGSVVARTGGVGTAMRELRRQAKDFQITIWAPTPAMRILIASAVDAMLSESSSISLGDGAPSLLFYTRQFDTDASENYLIYRRDLIYTVNYATTQTIAAPQIVAPVMHVTDASGNLIKTLLE</sequence>
<dbReference type="RefSeq" id="WP_166931417.1">
    <property type="nucleotide sequence ID" value="NZ_VWXC01000001.1"/>
</dbReference>
<proteinExistence type="predicted"/>
<organism evidence="1 2">
    <name type="scientific">Candidatus Pantoea communis</name>
    <dbReference type="NCBI Taxonomy" id="2608354"/>
    <lineage>
        <taxon>Bacteria</taxon>
        <taxon>Pseudomonadati</taxon>
        <taxon>Pseudomonadota</taxon>
        <taxon>Gammaproteobacteria</taxon>
        <taxon>Enterobacterales</taxon>
        <taxon>Erwiniaceae</taxon>
        <taxon>Pantoea</taxon>
    </lineage>
</organism>
<protein>
    <submittedName>
        <fullName evidence="1">Uncharacterized protein</fullName>
    </submittedName>
</protein>